<evidence type="ECO:0000313" key="1">
    <source>
        <dbReference type="EMBL" id="BAU28947.1"/>
    </source>
</evidence>
<gene>
    <name evidence="1" type="ORF">CB4_03124</name>
</gene>
<protein>
    <submittedName>
        <fullName evidence="1">Uncharacterized protein</fullName>
    </submittedName>
</protein>
<accession>A0A0U5C945</accession>
<evidence type="ECO:0000313" key="2">
    <source>
        <dbReference type="Proteomes" id="UP000217696"/>
    </source>
</evidence>
<dbReference type="InterPro" id="IPR036278">
    <property type="entry name" value="Sialidase_sf"/>
</dbReference>
<sequence>MAYQKQEWIDRVIDPVQIDPETGKLKVVQEGTRFTSTRANHFEQGIADAHSLVESLAKEWGGNFVAAPSGTAGLQFSASGLTANWTSGIAYVGGLRFDVTAGNMPLNATQGQYIYLDVDGVVKNTTTQATANAALPLWYFATDASQVITSIDQRNTLNFDALIADQTMALPTSDQTGKLRQWLSWFANMITKITGKAKWWQTPSTTLEAANAHMNATTGVHGATSADTANTLTQRDANGDMSTRQFKSTATTGTAPFSVLSTTVVTNLCADLLDGYHASSSGTGNTIALRDSSGSLTVKQLWTTATTGTSPLVVSSTTKVTNLNVDQVDGYDANTGTTANTIPVRDSVGKVPGSITGDAATVGGKSLTDIVATAQTFGNFDVAYNAVADSLDFRDKTTGNIVKRLYRDGNLKIVGQIQEVTVIKIGQDIVCTEDMTTGALINVTGAGTSLSLAQTGGVYASSGNRVQTYDLTSVKLAATTKLSWTQDLGKLPMTYDYTTPINVANSGYTTNEHARPQKLSNGWIITVSRDASHIYVHVLKDPAGTYELLTTATISGTMQDVAVASNGTQVYIVASISSTVNSALLGMFDAVNVTSTFTLNKGTVTGLTLIGGCSICIGDDGTIHVVASGTDSGYVNSYNIRYTKSTDNGATFISPVMFTSDNTANIHSVNPVICMANTNTVICAYTKQIGSGVYGIRSRTYNGTTLGNEIVIQSGVSYQHDNPSIVKDSAGVIHTVWWGVDGTDPNWNHVRYSKSLDVGATWSAPVKLTSGTTRFSAWPSITADKNNNLFVLCATSTTSIHNIGKIACTNGTWGAIVQLTNYTTGTTTRPTTIENSRDFTEPLTAWQDSQNGAIKFYGKFTAISNNPAGTITLETSIDNGATWQTATNGTTIPGIATDMDVKGKTLKVRQTITTNNTSVSPTISNVKLELYSKAG</sequence>
<dbReference type="EMBL" id="AP017312">
    <property type="protein sequence ID" value="BAU28947.1"/>
    <property type="molecule type" value="Genomic_DNA"/>
</dbReference>
<name>A0A0U5C945_9BACL</name>
<reference evidence="1 2" key="1">
    <citation type="submission" date="2015-12" db="EMBL/GenBank/DDBJ databases">
        <title>Genome sequence of Aneurinibacillus soli.</title>
        <authorList>
            <person name="Lee J.S."/>
            <person name="Lee K.C."/>
            <person name="Kim K.K."/>
            <person name="Lee B.W."/>
        </authorList>
    </citation>
    <scope>NUCLEOTIDE SEQUENCE [LARGE SCALE GENOMIC DNA]</scope>
    <source>
        <strain evidence="1 2">CB4</strain>
    </source>
</reference>
<dbReference type="KEGG" id="asoc:CB4_03124"/>
<dbReference type="Proteomes" id="UP000217696">
    <property type="component" value="Chromosome"/>
</dbReference>
<organism evidence="1 2">
    <name type="scientific">Aneurinibacillus soli</name>
    <dbReference type="NCBI Taxonomy" id="1500254"/>
    <lineage>
        <taxon>Bacteria</taxon>
        <taxon>Bacillati</taxon>
        <taxon>Bacillota</taxon>
        <taxon>Bacilli</taxon>
        <taxon>Bacillales</taxon>
        <taxon>Paenibacillaceae</taxon>
        <taxon>Aneurinibacillus group</taxon>
        <taxon>Aneurinibacillus</taxon>
    </lineage>
</organism>
<keyword evidence="2" id="KW-1185">Reference proteome</keyword>
<dbReference type="OrthoDB" id="2612076at2"/>
<proteinExistence type="predicted"/>
<dbReference type="CDD" id="cd15482">
    <property type="entry name" value="Sialidase_non-viral"/>
    <property type="match status" value="2"/>
</dbReference>
<dbReference type="AlphaFoldDB" id="A0A0U5C945"/>
<dbReference type="RefSeq" id="WP_096466639.1">
    <property type="nucleotide sequence ID" value="NZ_AP017312.1"/>
</dbReference>
<dbReference type="SUPFAM" id="SSF50939">
    <property type="entry name" value="Sialidases"/>
    <property type="match status" value="1"/>
</dbReference>
<dbReference type="Gene3D" id="2.120.10.10">
    <property type="match status" value="1"/>
</dbReference>